<dbReference type="SUPFAM" id="SSF52540">
    <property type="entry name" value="P-loop containing nucleoside triphosphate hydrolases"/>
    <property type="match status" value="1"/>
</dbReference>
<organism evidence="1 2">
    <name type="scientific">Paragonimus heterotremus</name>
    <dbReference type="NCBI Taxonomy" id="100268"/>
    <lineage>
        <taxon>Eukaryota</taxon>
        <taxon>Metazoa</taxon>
        <taxon>Spiralia</taxon>
        <taxon>Lophotrochozoa</taxon>
        <taxon>Platyhelminthes</taxon>
        <taxon>Trematoda</taxon>
        <taxon>Digenea</taxon>
        <taxon>Plagiorchiida</taxon>
        <taxon>Troglotremata</taxon>
        <taxon>Troglotrematidae</taxon>
        <taxon>Paragonimus</taxon>
    </lineage>
</organism>
<dbReference type="InterPro" id="IPR027417">
    <property type="entry name" value="P-loop_NTPase"/>
</dbReference>
<dbReference type="Gene3D" id="3.40.50.300">
    <property type="entry name" value="P-loop containing nucleotide triphosphate hydrolases"/>
    <property type="match status" value="1"/>
</dbReference>
<reference evidence="1" key="1">
    <citation type="submission" date="2019-05" db="EMBL/GenBank/DDBJ databases">
        <title>Annotation for the trematode Paragonimus heterotremus.</title>
        <authorList>
            <person name="Choi Y.-J."/>
        </authorList>
    </citation>
    <scope>NUCLEOTIDE SEQUENCE</scope>
    <source>
        <strain evidence="1">LC</strain>
    </source>
</reference>
<sequence length="265" mass="30651">MMAVEQLKVSDRSSLLVIGTGFGRTGTKSLKTALEIIYSQPCYHMFELLEHHRDHSRKWIEVDRLVSQSTDGTIDPQLFYDIFDGYCCTVDFPSCPYYAQLMLTYPEAKVVLTIRDGRSWLESVRATILPRRDIYHPDLAEKLAHGYLNGWHFSSMLSTMWMRAFGPKLDITNDALVLGAYDRWIDLVKRNVPADKLLVFHVKEGWEPLCNFLGVPIPNQSFPKVNDRAVMLKFLANRQKLIRLVRWGLRFVVGLSVAFVLYQRF</sequence>
<accession>A0A8J4SU31</accession>
<name>A0A8J4SU31_9TREM</name>
<dbReference type="Pfam" id="PF17784">
    <property type="entry name" value="Sulfotransfer_4"/>
    <property type="match status" value="1"/>
</dbReference>
<dbReference type="InterPro" id="IPR040632">
    <property type="entry name" value="Sulfotransfer_4"/>
</dbReference>
<dbReference type="OrthoDB" id="272681at2759"/>
<dbReference type="PANTHER" id="PTHR36978:SF4">
    <property type="entry name" value="P-LOOP CONTAINING NUCLEOSIDE TRIPHOSPHATE HYDROLASE PROTEIN"/>
    <property type="match status" value="1"/>
</dbReference>
<proteinExistence type="predicted"/>
<evidence type="ECO:0000313" key="2">
    <source>
        <dbReference type="Proteomes" id="UP000748531"/>
    </source>
</evidence>
<evidence type="ECO:0000313" key="1">
    <source>
        <dbReference type="EMBL" id="KAF5405542.1"/>
    </source>
</evidence>
<keyword evidence="2" id="KW-1185">Reference proteome</keyword>
<dbReference type="Proteomes" id="UP000748531">
    <property type="component" value="Unassembled WGS sequence"/>
</dbReference>
<dbReference type="AlphaFoldDB" id="A0A8J4SU31"/>
<gene>
    <name evidence="1" type="ORF">PHET_00922</name>
</gene>
<dbReference type="EMBL" id="LUCH01000291">
    <property type="protein sequence ID" value="KAF5405542.1"/>
    <property type="molecule type" value="Genomic_DNA"/>
</dbReference>
<comment type="caution">
    <text evidence="1">The sequence shown here is derived from an EMBL/GenBank/DDBJ whole genome shotgun (WGS) entry which is preliminary data.</text>
</comment>
<dbReference type="PANTHER" id="PTHR36978">
    <property type="entry name" value="P-LOOP CONTAINING NUCLEOTIDE TRIPHOSPHATE HYDROLASE"/>
    <property type="match status" value="1"/>
</dbReference>
<protein>
    <submittedName>
        <fullName evidence="1">Nad dependent epimerase dehydratase</fullName>
    </submittedName>
</protein>